<proteinExistence type="predicted"/>
<keyword evidence="2" id="KW-1185">Reference proteome</keyword>
<name>A0A9P8I5S0_9PEZI</name>
<evidence type="ECO:0000313" key="1">
    <source>
        <dbReference type="EMBL" id="KAH0539015.1"/>
    </source>
</evidence>
<dbReference type="EMBL" id="JAGHQL010000089">
    <property type="protein sequence ID" value="KAH0539015.1"/>
    <property type="molecule type" value="Genomic_DNA"/>
</dbReference>
<protein>
    <submittedName>
        <fullName evidence="1">Uncharacterized protein</fullName>
    </submittedName>
</protein>
<evidence type="ECO:0000313" key="2">
    <source>
        <dbReference type="Proteomes" id="UP000698800"/>
    </source>
</evidence>
<reference evidence="1" key="1">
    <citation type="submission" date="2021-03" db="EMBL/GenBank/DDBJ databases">
        <title>Comparative genomics and phylogenomic investigation of the class Geoglossomycetes provide insights into ecological specialization and systematics.</title>
        <authorList>
            <person name="Melie T."/>
            <person name="Pirro S."/>
            <person name="Miller A.N."/>
            <person name="Quandt A."/>
        </authorList>
    </citation>
    <scope>NUCLEOTIDE SEQUENCE</scope>
    <source>
        <strain evidence="1">GBOQ0MN5Z8</strain>
    </source>
</reference>
<comment type="caution">
    <text evidence="1">The sequence shown here is derived from an EMBL/GenBank/DDBJ whole genome shotgun (WGS) entry which is preliminary data.</text>
</comment>
<gene>
    <name evidence="1" type="ORF">FGG08_004409</name>
</gene>
<dbReference type="Proteomes" id="UP000698800">
    <property type="component" value="Unassembled WGS sequence"/>
</dbReference>
<organism evidence="1 2">
    <name type="scientific">Glutinoglossum americanum</name>
    <dbReference type="NCBI Taxonomy" id="1670608"/>
    <lineage>
        <taxon>Eukaryota</taxon>
        <taxon>Fungi</taxon>
        <taxon>Dikarya</taxon>
        <taxon>Ascomycota</taxon>
        <taxon>Pezizomycotina</taxon>
        <taxon>Geoglossomycetes</taxon>
        <taxon>Geoglossales</taxon>
        <taxon>Geoglossaceae</taxon>
        <taxon>Glutinoglossum</taxon>
    </lineage>
</organism>
<dbReference type="AlphaFoldDB" id="A0A9P8I5S0"/>
<sequence length="223" mass="24469">MAQDPKAKYVLAQRVDGDLVDAVYAEIELPHVAESVNTHRIEAVARGMPMTSCTIRWTAACQNVLKHFQTVRATCILLGRRLTIQAIQPHTELKDTWVRQYGLSYFPRRKTTSGNISVPLPDNVCAAIICIKYNSRFPRLIQKENLNPITGHYPLPATGSASELGLEPGQIMVHGSKYFIEYPAGYDGTHKTLDGAEEGADGGFAITLFCEKYNTGAGNAEGS</sequence>
<accession>A0A9P8I5S0</accession>